<dbReference type="Proteomes" id="UP000198538">
    <property type="component" value="Unassembled WGS sequence"/>
</dbReference>
<evidence type="ECO:0000313" key="2">
    <source>
        <dbReference type="Proteomes" id="UP000198538"/>
    </source>
</evidence>
<organism evidence="1 2">
    <name type="scientific">Paenibacillus polysaccharolyticus</name>
    <dbReference type="NCBI Taxonomy" id="582692"/>
    <lineage>
        <taxon>Bacteria</taxon>
        <taxon>Bacillati</taxon>
        <taxon>Bacillota</taxon>
        <taxon>Bacilli</taxon>
        <taxon>Bacillales</taxon>
        <taxon>Paenibacillaceae</taxon>
        <taxon>Paenibacillus</taxon>
    </lineage>
</organism>
<gene>
    <name evidence="1" type="ORF">SAMN05720606_106239</name>
</gene>
<evidence type="ECO:0000313" key="1">
    <source>
        <dbReference type="EMBL" id="SCY59334.1"/>
    </source>
</evidence>
<name>A0A1G5H6I7_9BACL</name>
<reference evidence="2" key="1">
    <citation type="submission" date="2016-10" db="EMBL/GenBank/DDBJ databases">
        <authorList>
            <person name="Varghese N."/>
            <person name="Submissions S."/>
        </authorList>
    </citation>
    <scope>NUCLEOTIDE SEQUENCE [LARGE SCALE GENOMIC DNA]</scope>
    <source>
        <strain evidence="2">BL9</strain>
    </source>
</reference>
<accession>A0A1G5H6I7</accession>
<sequence length="187" mass="20725">MDINKEKYAILGTLGDDEGFLTCSMHIAKKMDNSDMIKPYPEFEAAAEDLKSGAISCLLVPGAYPKLNSFIMDSDLVVSESFVEKIPALVLSGFHAACPEQIDTIFHHPATTYLLSELNIAYRENSTVSSNPEACRQVMLNTETSIALTNQLCADHYGLVTYKVLREGIQMPWVCFTKKPQRVNALV</sequence>
<proteinExistence type="predicted"/>
<dbReference type="STRING" id="582692.SAMN05720606_106239"/>
<dbReference type="EMBL" id="FMVM01000006">
    <property type="protein sequence ID" value="SCY59334.1"/>
    <property type="molecule type" value="Genomic_DNA"/>
</dbReference>
<dbReference type="RefSeq" id="WP_090918912.1">
    <property type="nucleotide sequence ID" value="NZ_FMVM01000006.1"/>
</dbReference>
<keyword evidence="2" id="KW-1185">Reference proteome</keyword>
<evidence type="ECO:0008006" key="3">
    <source>
        <dbReference type="Google" id="ProtNLM"/>
    </source>
</evidence>
<dbReference type="AlphaFoldDB" id="A0A1G5H6I7"/>
<protein>
    <recommendedName>
        <fullName evidence="3">Prephenate dehydratase</fullName>
    </recommendedName>
</protein>